<keyword evidence="3" id="KW-1185">Reference proteome</keyword>
<reference evidence="2" key="1">
    <citation type="submission" date="2021-03" db="EMBL/GenBank/DDBJ databases">
        <title>Draft genome sequence of rust myrtle Austropuccinia psidii MF-1, a brazilian biotype.</title>
        <authorList>
            <person name="Quecine M.C."/>
            <person name="Pachon D.M.R."/>
            <person name="Bonatelli M.L."/>
            <person name="Correr F.H."/>
            <person name="Franceschini L.M."/>
            <person name="Leite T.F."/>
            <person name="Margarido G.R.A."/>
            <person name="Almeida C.A."/>
            <person name="Ferrarezi J.A."/>
            <person name="Labate C.A."/>
        </authorList>
    </citation>
    <scope>NUCLEOTIDE SEQUENCE</scope>
    <source>
        <strain evidence="2">MF-1</strain>
    </source>
</reference>
<dbReference type="Proteomes" id="UP000765509">
    <property type="component" value="Unassembled WGS sequence"/>
</dbReference>
<sequence>MIICMESDELYASLSLVHKEKVTEHHHPYSSKPRTHHASSSRGGIVDHENENMSPTQVKTNGETRRDDFTTHEEGTPANTEFTHPQMPLAQSMIN</sequence>
<protein>
    <submittedName>
        <fullName evidence="2">Uncharacterized protein</fullName>
    </submittedName>
</protein>
<dbReference type="AlphaFoldDB" id="A0A9Q3DP52"/>
<feature type="region of interest" description="Disordered" evidence="1">
    <location>
        <begin position="21"/>
        <end position="95"/>
    </location>
</feature>
<accession>A0A9Q3DP52</accession>
<name>A0A9Q3DP52_9BASI</name>
<evidence type="ECO:0000256" key="1">
    <source>
        <dbReference type="SAM" id="MobiDB-lite"/>
    </source>
</evidence>
<dbReference type="EMBL" id="AVOT02017705">
    <property type="protein sequence ID" value="MBW0504051.1"/>
    <property type="molecule type" value="Genomic_DNA"/>
</dbReference>
<feature type="compositionally biased region" description="Polar residues" evidence="1">
    <location>
        <begin position="52"/>
        <end position="61"/>
    </location>
</feature>
<evidence type="ECO:0000313" key="2">
    <source>
        <dbReference type="EMBL" id="MBW0504051.1"/>
    </source>
</evidence>
<organism evidence="2 3">
    <name type="scientific">Austropuccinia psidii MF-1</name>
    <dbReference type="NCBI Taxonomy" id="1389203"/>
    <lineage>
        <taxon>Eukaryota</taxon>
        <taxon>Fungi</taxon>
        <taxon>Dikarya</taxon>
        <taxon>Basidiomycota</taxon>
        <taxon>Pucciniomycotina</taxon>
        <taxon>Pucciniomycetes</taxon>
        <taxon>Pucciniales</taxon>
        <taxon>Sphaerophragmiaceae</taxon>
        <taxon>Austropuccinia</taxon>
    </lineage>
</organism>
<proteinExistence type="predicted"/>
<evidence type="ECO:0000313" key="3">
    <source>
        <dbReference type="Proteomes" id="UP000765509"/>
    </source>
</evidence>
<comment type="caution">
    <text evidence="2">The sequence shown here is derived from an EMBL/GenBank/DDBJ whole genome shotgun (WGS) entry which is preliminary data.</text>
</comment>
<gene>
    <name evidence="2" type="ORF">O181_043766</name>
</gene>
<feature type="compositionally biased region" description="Basic and acidic residues" evidence="1">
    <location>
        <begin position="62"/>
        <end position="75"/>
    </location>
</feature>